<evidence type="ECO:0000313" key="1">
    <source>
        <dbReference type="EMBL" id="KAI4382132.1"/>
    </source>
</evidence>
<evidence type="ECO:0000313" key="2">
    <source>
        <dbReference type="Proteomes" id="UP001057402"/>
    </source>
</evidence>
<proteinExistence type="predicted"/>
<keyword evidence="2" id="KW-1185">Reference proteome</keyword>
<name>A0ACB9S1V7_9MYRT</name>
<dbReference type="EMBL" id="CM042882">
    <property type="protein sequence ID" value="KAI4382132.1"/>
    <property type="molecule type" value="Genomic_DNA"/>
</dbReference>
<sequence length="127" mass="14287">MNSQVLVVFRSLARHRYTKNLGSPSAIIGPAPNVKIPDLPQGVAVTLPEHFATERTMDLHTYSSHAFELYCGHHTSAGKWQAFKLSSRSSSAKTSQRDQAGYALYPYPNLAFRLTFFRISDQLKQEM</sequence>
<accession>A0ACB9S1V7</accession>
<organism evidence="1 2">
    <name type="scientific">Melastoma candidum</name>
    <dbReference type="NCBI Taxonomy" id="119954"/>
    <lineage>
        <taxon>Eukaryota</taxon>
        <taxon>Viridiplantae</taxon>
        <taxon>Streptophyta</taxon>
        <taxon>Embryophyta</taxon>
        <taxon>Tracheophyta</taxon>
        <taxon>Spermatophyta</taxon>
        <taxon>Magnoliopsida</taxon>
        <taxon>eudicotyledons</taxon>
        <taxon>Gunneridae</taxon>
        <taxon>Pentapetalae</taxon>
        <taxon>rosids</taxon>
        <taxon>malvids</taxon>
        <taxon>Myrtales</taxon>
        <taxon>Melastomataceae</taxon>
        <taxon>Melastomatoideae</taxon>
        <taxon>Melastomateae</taxon>
        <taxon>Melastoma</taxon>
    </lineage>
</organism>
<dbReference type="Proteomes" id="UP001057402">
    <property type="component" value="Chromosome 3"/>
</dbReference>
<protein>
    <submittedName>
        <fullName evidence="1">Uncharacterized protein</fullName>
    </submittedName>
</protein>
<gene>
    <name evidence="1" type="ORF">MLD38_008133</name>
</gene>
<comment type="caution">
    <text evidence="1">The sequence shown here is derived from an EMBL/GenBank/DDBJ whole genome shotgun (WGS) entry which is preliminary data.</text>
</comment>
<reference evidence="2" key="1">
    <citation type="journal article" date="2023" name="Front. Plant Sci.">
        <title>Chromosomal-level genome assembly of Melastoma candidum provides insights into trichome evolution.</title>
        <authorList>
            <person name="Zhong Y."/>
            <person name="Wu W."/>
            <person name="Sun C."/>
            <person name="Zou P."/>
            <person name="Liu Y."/>
            <person name="Dai S."/>
            <person name="Zhou R."/>
        </authorList>
    </citation>
    <scope>NUCLEOTIDE SEQUENCE [LARGE SCALE GENOMIC DNA]</scope>
</reference>